<reference evidence="1" key="1">
    <citation type="submission" date="2018-07" db="EMBL/GenBank/DDBJ databases">
        <authorList>
            <consortium name="Genoscope - CEA"/>
            <person name="William W."/>
        </authorList>
    </citation>
    <scope>NUCLEOTIDE SEQUENCE</scope>
    <source>
        <strain evidence="1">IK1</strain>
    </source>
</reference>
<name>A0A653AB84_UNCDX</name>
<sequence>MNFVRQAGAPESCANKDPRGAALAICEKRAILHGDRFGKGRIPAAPFIAGMVAGGESVDSTRFDVEASFRALKVKKVGSTRRSEDLEGEGWRVDG</sequence>
<evidence type="ECO:0000313" key="1">
    <source>
        <dbReference type="EMBL" id="VBB45319.1"/>
    </source>
</evidence>
<dbReference type="AlphaFoldDB" id="A0A653AB84"/>
<gene>
    <name evidence="1" type="ORF">TRIP_B350310</name>
</gene>
<organism evidence="1">
    <name type="scientific">Uncultured Desulfatiglans sp</name>
    <dbReference type="NCBI Taxonomy" id="1748965"/>
    <lineage>
        <taxon>Bacteria</taxon>
        <taxon>Pseudomonadati</taxon>
        <taxon>Thermodesulfobacteriota</taxon>
        <taxon>Desulfobacteria</taxon>
        <taxon>Desulfatiglandales</taxon>
        <taxon>Desulfatiglandaceae</taxon>
        <taxon>Desulfatiglans</taxon>
        <taxon>environmental samples</taxon>
    </lineage>
</organism>
<dbReference type="EMBL" id="UPXX01000029">
    <property type="protein sequence ID" value="VBB45319.1"/>
    <property type="molecule type" value="Genomic_DNA"/>
</dbReference>
<proteinExistence type="predicted"/>
<protein>
    <submittedName>
        <fullName evidence="1">Uncharacterized protein</fullName>
    </submittedName>
</protein>
<accession>A0A653AB84</accession>